<organism evidence="5 6">
    <name type="scientific">Pseudomonas amygdali pv. photiniae</name>
    <dbReference type="NCBI Taxonomy" id="251724"/>
    <lineage>
        <taxon>Bacteria</taxon>
        <taxon>Pseudomonadati</taxon>
        <taxon>Pseudomonadota</taxon>
        <taxon>Gammaproteobacteria</taxon>
        <taxon>Pseudomonadales</taxon>
        <taxon>Pseudomonadaceae</taxon>
        <taxon>Pseudomonas</taxon>
        <taxon>Pseudomonas amygdali</taxon>
    </lineage>
</organism>
<protein>
    <recommendedName>
        <fullName evidence="1">methylmalonate-semialdehyde dehydrogenase (CoA acylating)</fullName>
        <ecNumber evidence="1">1.2.1.27</ecNumber>
    </recommendedName>
</protein>
<dbReference type="AlphaFoldDB" id="A0A658K6N8"/>
<evidence type="ECO:0000313" key="5">
    <source>
        <dbReference type="EMBL" id="RMS46135.1"/>
    </source>
</evidence>
<dbReference type="InterPro" id="IPR016160">
    <property type="entry name" value="Ald_DH_CS_CYS"/>
</dbReference>
<keyword evidence="2" id="KW-0560">Oxidoreductase</keyword>
<dbReference type="FunFam" id="3.40.309.10:FF:000002">
    <property type="entry name" value="Methylmalonate-semialdehyde dehydrogenase (Acylating)"/>
    <property type="match status" value="1"/>
</dbReference>
<evidence type="ECO:0000256" key="3">
    <source>
        <dbReference type="ARBA" id="ARBA00023027"/>
    </source>
</evidence>
<evidence type="ECO:0000259" key="4">
    <source>
        <dbReference type="Pfam" id="PF00171"/>
    </source>
</evidence>
<dbReference type="InterPro" id="IPR016163">
    <property type="entry name" value="Ald_DH_C"/>
</dbReference>
<reference evidence="5 6" key="1">
    <citation type="submission" date="2018-08" db="EMBL/GenBank/DDBJ databases">
        <title>Recombination of ecologically and evolutionarily significant loci maintains genetic cohesion in the Pseudomonas syringae species complex.</title>
        <authorList>
            <person name="Dillon M."/>
            <person name="Thakur S."/>
            <person name="Almeida R.N.D."/>
            <person name="Weir B.S."/>
            <person name="Guttman D.S."/>
        </authorList>
    </citation>
    <scope>NUCLEOTIDE SEQUENCE [LARGE SCALE GENOMIC DNA]</scope>
    <source>
        <strain evidence="5 6">ICMP 7847</strain>
    </source>
</reference>
<dbReference type="Proteomes" id="UP000270873">
    <property type="component" value="Unassembled WGS sequence"/>
</dbReference>
<proteinExistence type="predicted"/>
<keyword evidence="3" id="KW-0520">NAD</keyword>
<dbReference type="Pfam" id="PF00171">
    <property type="entry name" value="Aldedh"/>
    <property type="match status" value="1"/>
</dbReference>
<comment type="caution">
    <text evidence="5">The sequence shown here is derived from an EMBL/GenBank/DDBJ whole genome shotgun (WGS) entry which is preliminary data.</text>
</comment>
<dbReference type="EMBL" id="RBSP01000560">
    <property type="protein sequence ID" value="RMS46135.1"/>
    <property type="molecule type" value="Genomic_DNA"/>
</dbReference>
<dbReference type="PANTHER" id="PTHR43866">
    <property type="entry name" value="MALONATE-SEMIALDEHYDE DEHYDROGENASE"/>
    <property type="match status" value="1"/>
</dbReference>
<dbReference type="InterPro" id="IPR016161">
    <property type="entry name" value="Ald_DH/histidinol_DH"/>
</dbReference>
<dbReference type="PANTHER" id="PTHR43866:SF4">
    <property type="entry name" value="MALONATE-SEMIALDEHYDE DEHYDROGENASE"/>
    <property type="match status" value="1"/>
</dbReference>
<dbReference type="GO" id="GO:0006210">
    <property type="term" value="P:thymine catabolic process"/>
    <property type="evidence" value="ECO:0007669"/>
    <property type="project" value="TreeGrafter"/>
</dbReference>
<dbReference type="PROSITE" id="PS00070">
    <property type="entry name" value="ALDEHYDE_DEHYDR_CYS"/>
    <property type="match status" value="1"/>
</dbReference>
<evidence type="ECO:0000313" key="6">
    <source>
        <dbReference type="Proteomes" id="UP000270873"/>
    </source>
</evidence>
<evidence type="ECO:0000256" key="2">
    <source>
        <dbReference type="ARBA" id="ARBA00023002"/>
    </source>
</evidence>
<dbReference type="NCBIfam" id="TIGR01722">
    <property type="entry name" value="MMSDH"/>
    <property type="match status" value="1"/>
</dbReference>
<evidence type="ECO:0000256" key="1">
    <source>
        <dbReference type="ARBA" id="ARBA00013048"/>
    </source>
</evidence>
<dbReference type="SUPFAM" id="SSF53720">
    <property type="entry name" value="ALDH-like"/>
    <property type="match status" value="1"/>
</dbReference>
<dbReference type="Gene3D" id="3.40.605.10">
    <property type="entry name" value="Aldehyde Dehydrogenase, Chain A, domain 1"/>
    <property type="match status" value="1"/>
</dbReference>
<dbReference type="CDD" id="cd07085">
    <property type="entry name" value="ALDH_F6_MMSDH"/>
    <property type="match status" value="1"/>
</dbReference>
<dbReference type="Gene3D" id="3.40.309.10">
    <property type="entry name" value="Aldehyde Dehydrogenase, Chain A, domain 2"/>
    <property type="match status" value="1"/>
</dbReference>
<accession>A0A658K6N8</accession>
<dbReference type="InterPro" id="IPR015590">
    <property type="entry name" value="Aldehyde_DH_dom"/>
</dbReference>
<dbReference type="InterPro" id="IPR016162">
    <property type="entry name" value="Ald_DH_N"/>
</dbReference>
<dbReference type="GO" id="GO:0004491">
    <property type="term" value="F:methylmalonate-semialdehyde dehydrogenase (acylating, NAD) activity"/>
    <property type="evidence" value="ECO:0007669"/>
    <property type="project" value="UniProtKB-EC"/>
</dbReference>
<gene>
    <name evidence="5" type="ORF">ALP66_00022</name>
</gene>
<dbReference type="InterPro" id="IPR010061">
    <property type="entry name" value="MeMal-semiAld_DH"/>
</dbReference>
<dbReference type="FunFam" id="3.40.605.10:FF:000003">
    <property type="entry name" value="Methylmalonate-semialdehyde dehydrogenase [acylating]"/>
    <property type="match status" value="1"/>
</dbReference>
<sequence>MNESPVIGHYINGHLNDGDGERYSDVFNPAIGTVQARVALASVKTVDEAVASAKAAFPGWADQSSLRRARVMFKFKELLDRHHDELAQIICREHGKVLSDARGEVVRGIEIVEFACGAPSLLKSDFSDNIGGGIDNWNLRQPLGVCAGVTPFNFPVMVPLWMIPMALVTGNCFILKPSERDPSASLLMARLLKEAGLPDGVFNVVQGDKVAVDALLQHPDIEAISFVGSTPIAEYIHQQGTAHGKRVQALGGAKNHMIVMPDADLDQAADALIGAAYGSAGERCMAISIAVVVGDVGQQLIDKLLPRIDQLKVGNGMQADSDMGPLVTAVHKAKVEGFIDQGVNEGAKLIVDGRHFKVPGAEQGFFVGATLFDHVTPQMQIYKEEIFGPVLHVVRYKRKELGLLIDQINASGYGLTLGVHTRIDETIAKVIDNVNAGNVYVNRNIVGAVVGVQPFGGEGLSGTGPKAGGPLYLYRLLSTRPQDAIEKSFVRSDALSAPDTRLRDILNKPLQALKAWAASNQQSDLDALCSQYAEQSQSGITRQLAGPTGERNSYAILPREHVLCLADDENDLLIQLAAVLAVGSSAVWPETDISKPLRARLPKDVQARIKLIPDWTKDEVAIDAVLHHGDSDQLRAICQQIAQRSGAIVGVNGLSHGETNVPLERLVIERALSVNTAAAGGNASLMTIG</sequence>
<feature type="domain" description="Aldehyde dehydrogenase" evidence="4">
    <location>
        <begin position="19"/>
        <end position="473"/>
    </location>
</feature>
<dbReference type="EC" id="1.2.1.27" evidence="1"/>
<name>A0A658K6N8_PSEA0</name>
<dbReference type="GO" id="GO:0006574">
    <property type="term" value="P:L-valine catabolic process"/>
    <property type="evidence" value="ECO:0007669"/>
    <property type="project" value="TreeGrafter"/>
</dbReference>